<organism evidence="3 4">
    <name type="scientific">Aureococcus anophagefferens</name>
    <name type="common">Harmful bloom alga</name>
    <dbReference type="NCBI Taxonomy" id="44056"/>
    <lineage>
        <taxon>Eukaryota</taxon>
        <taxon>Sar</taxon>
        <taxon>Stramenopiles</taxon>
        <taxon>Ochrophyta</taxon>
        <taxon>Pelagophyceae</taxon>
        <taxon>Pelagomonadales</taxon>
        <taxon>Pelagomonadaceae</taxon>
        <taxon>Aureococcus</taxon>
    </lineage>
</organism>
<comment type="caution">
    <text evidence="3">The sequence shown here is derived from an EMBL/GenBank/DDBJ whole genome shotgun (WGS) entry which is preliminary data.</text>
</comment>
<sequence>MGTVRAVVLALSCATTRALLPQASFARARRASLLKSRSNDNGRPERDEVPIHGSANPAAPLPVEIQLRIAKERCRKAEDESQRNVAELELSKLELAHPELALMQVASERARTEEGFESWRWGKLAEEVQRVSSALKIAAAPLDAAPPSDARAGGLVDGPSSKAAAEAVWKSRSRALSELQYWALRGNRRAEAGLLVAVSQHAGNWIGEAADQLLRQAWGVHADASVNAMMQSARDALKQKDAERALEGFAAAAGRSSDIDEGKGFADAHRWIGLTLDKALGDDRNAQAAFEEALDASPHNYVVMMDLGKLLLKRVAREKAAAAAPDADVQTLAAWIGDAGAAEEKLEKQARLYFKRAKKRERQLEEREEQARLYFERATSLNPALATDVQAVLVPAQ</sequence>
<dbReference type="EMBL" id="JBBJCI010000152">
    <property type="protein sequence ID" value="KAK7241893.1"/>
    <property type="molecule type" value="Genomic_DNA"/>
</dbReference>
<keyword evidence="4" id="KW-1185">Reference proteome</keyword>
<dbReference type="InterPro" id="IPR011990">
    <property type="entry name" value="TPR-like_helical_dom_sf"/>
</dbReference>
<name>A0ABR1G052_AURAN</name>
<protein>
    <submittedName>
        <fullName evidence="3">Uncharacterized protein</fullName>
    </submittedName>
</protein>
<evidence type="ECO:0000313" key="4">
    <source>
        <dbReference type="Proteomes" id="UP001363151"/>
    </source>
</evidence>
<dbReference type="Proteomes" id="UP001363151">
    <property type="component" value="Unassembled WGS sequence"/>
</dbReference>
<reference evidence="3 4" key="1">
    <citation type="submission" date="2024-03" db="EMBL/GenBank/DDBJ databases">
        <title>Aureococcus anophagefferens CCMP1851 and Kratosvirus quantuckense: Draft genome of a second virus-susceptible host strain in the model system.</title>
        <authorList>
            <person name="Chase E."/>
            <person name="Truchon A.R."/>
            <person name="Schepens W."/>
            <person name="Wilhelm S.W."/>
        </authorList>
    </citation>
    <scope>NUCLEOTIDE SEQUENCE [LARGE SCALE GENOMIC DNA]</scope>
    <source>
        <strain evidence="3 4">CCMP1851</strain>
    </source>
</reference>
<evidence type="ECO:0000313" key="3">
    <source>
        <dbReference type="EMBL" id="KAK7241893.1"/>
    </source>
</evidence>
<feature type="compositionally biased region" description="Basic and acidic residues" evidence="1">
    <location>
        <begin position="37"/>
        <end position="50"/>
    </location>
</feature>
<evidence type="ECO:0000256" key="2">
    <source>
        <dbReference type="SAM" id="SignalP"/>
    </source>
</evidence>
<accession>A0ABR1G052</accession>
<feature type="signal peptide" evidence="2">
    <location>
        <begin position="1"/>
        <end position="18"/>
    </location>
</feature>
<keyword evidence="2" id="KW-0732">Signal</keyword>
<evidence type="ECO:0000256" key="1">
    <source>
        <dbReference type="SAM" id="MobiDB-lite"/>
    </source>
</evidence>
<gene>
    <name evidence="3" type="ORF">SO694_00019432</name>
</gene>
<proteinExistence type="predicted"/>
<dbReference type="Gene3D" id="1.25.40.10">
    <property type="entry name" value="Tetratricopeptide repeat domain"/>
    <property type="match status" value="1"/>
</dbReference>
<feature type="region of interest" description="Disordered" evidence="1">
    <location>
        <begin position="35"/>
        <end position="58"/>
    </location>
</feature>
<feature type="chain" id="PRO_5045715269" evidence="2">
    <location>
        <begin position="19"/>
        <end position="397"/>
    </location>
</feature>